<name>A0A8S9WQ95_APOLU</name>
<evidence type="ECO:0000313" key="2">
    <source>
        <dbReference type="EMBL" id="KAF6197595.1"/>
    </source>
</evidence>
<proteinExistence type="predicted"/>
<reference evidence="2" key="1">
    <citation type="journal article" date="2021" name="Mol. Ecol. Resour.">
        <title>Apolygus lucorum genome provides insights into omnivorousness and mesophyll feeding.</title>
        <authorList>
            <person name="Liu Y."/>
            <person name="Liu H."/>
            <person name="Wang H."/>
            <person name="Huang T."/>
            <person name="Liu B."/>
            <person name="Yang B."/>
            <person name="Yin L."/>
            <person name="Li B."/>
            <person name="Zhang Y."/>
            <person name="Zhang S."/>
            <person name="Jiang F."/>
            <person name="Zhang X."/>
            <person name="Ren Y."/>
            <person name="Wang B."/>
            <person name="Wang S."/>
            <person name="Lu Y."/>
            <person name="Wu K."/>
            <person name="Fan W."/>
            <person name="Wang G."/>
        </authorList>
    </citation>
    <scope>NUCLEOTIDE SEQUENCE</scope>
    <source>
        <strain evidence="2">12Hb</strain>
    </source>
</reference>
<feature type="region of interest" description="Disordered" evidence="1">
    <location>
        <begin position="1"/>
        <end position="25"/>
    </location>
</feature>
<organism evidence="2 3">
    <name type="scientific">Apolygus lucorum</name>
    <name type="common">Small green plant bug</name>
    <name type="synonym">Lygocoris lucorum</name>
    <dbReference type="NCBI Taxonomy" id="248454"/>
    <lineage>
        <taxon>Eukaryota</taxon>
        <taxon>Metazoa</taxon>
        <taxon>Ecdysozoa</taxon>
        <taxon>Arthropoda</taxon>
        <taxon>Hexapoda</taxon>
        <taxon>Insecta</taxon>
        <taxon>Pterygota</taxon>
        <taxon>Neoptera</taxon>
        <taxon>Paraneoptera</taxon>
        <taxon>Hemiptera</taxon>
        <taxon>Heteroptera</taxon>
        <taxon>Panheteroptera</taxon>
        <taxon>Cimicomorpha</taxon>
        <taxon>Miridae</taxon>
        <taxon>Mirini</taxon>
        <taxon>Apolygus</taxon>
    </lineage>
</organism>
<accession>A0A8S9WQ95</accession>
<protein>
    <submittedName>
        <fullName evidence="2">Uncharacterized protein</fullName>
    </submittedName>
</protein>
<dbReference type="EMBL" id="WIXP02000017">
    <property type="protein sequence ID" value="KAF6197595.1"/>
    <property type="molecule type" value="Genomic_DNA"/>
</dbReference>
<evidence type="ECO:0000313" key="3">
    <source>
        <dbReference type="Proteomes" id="UP000466442"/>
    </source>
</evidence>
<evidence type="ECO:0000256" key="1">
    <source>
        <dbReference type="SAM" id="MobiDB-lite"/>
    </source>
</evidence>
<keyword evidence="3" id="KW-1185">Reference proteome</keyword>
<dbReference type="Proteomes" id="UP000466442">
    <property type="component" value="Unassembled WGS sequence"/>
</dbReference>
<feature type="compositionally biased region" description="Polar residues" evidence="1">
    <location>
        <begin position="1"/>
        <end position="19"/>
    </location>
</feature>
<comment type="caution">
    <text evidence="2">The sequence shown here is derived from an EMBL/GenBank/DDBJ whole genome shotgun (WGS) entry which is preliminary data.</text>
</comment>
<sequence>MSGDSFQGNQAQESPTVLNGSAPPETLNREKLYLGLENEEFDSKKHFENWFSATSNDWIAREIDFVELLFHSIGWFSFDYHRNFRGRSVQSYILEENVEFRNPSLELTYLTNYDDFLKCVFDEHDLVLNPDGLGFLNAVVRAVQMLMNGPMDSHRALAARTGMKMLNLCYIYSDDSRDTVTSNNSIGDLDASGMTPDGLFSAIKRTLVEKFFPIAIRDVCQEVRQIAFHGMLELSSSKPALLLGNKWKKYISFGLHSDPDFYVLSALKNVFQENIDVQRQQLLLKGIEDSLRDLLLGSADASPLCMEILSSAARYLDINNTLTEEFQEFIYMYIFNPDKMVGVAAAKFMFFSRMNPVTNPVTFLSDLVIICSESSSQMKMSPEELLIDSFCPIMMTLISWEHWLELIVNSIPQFTVSCVKLFVNYVKKVTTNHTPIGRSNALHNISRNDVKTARNNFTIFLSAQYKTLLNLGNIQSEPEAQGLIIHSMTFFNQTISSKVAVDIVCLLSEIIRSNTNSGVIASCWSAITHLKMTASLDANEKNQLYSFCETLKRDVIQDFTYFVNSPGLQPDSKLVNIKVLGLVNSGELDATLWEFCCTKLQSEIERNPKSVAISVLLKVLSNMVFYQYKLIDATASTEDQDASFNSTFSDDGPSHNRAMMSQRFTILQNFAILLMEKRFDLCIRVEAFYALSSALECFGSHMVNHPILILVSGIVDGRVPNLIVDFTCEAMNWSPTGQSRAKVESGVCCDIVAKTSAQFGSNYIDIVEISELLQLISHPRSSGRAHMEKHGVEIMSALNTFATNFPNACRRVAVAIFKSLQAMLESPSSSTLNITNYLKLRKL</sequence>
<dbReference type="AlphaFoldDB" id="A0A8S9WQ95"/>
<gene>
    <name evidence="2" type="ORF">GE061_008560</name>
</gene>